<dbReference type="InterPro" id="IPR029044">
    <property type="entry name" value="Nucleotide-diphossugar_trans"/>
</dbReference>
<feature type="domain" description="Glycosyltransferase 2-like" evidence="1">
    <location>
        <begin position="6"/>
        <end position="129"/>
    </location>
</feature>
<dbReference type="Proteomes" id="UP000007587">
    <property type="component" value="Chromosome"/>
</dbReference>
<keyword evidence="2" id="KW-0808">Transferase</keyword>
<sequence>MKPSVSVIIPAFNVEAYLGAAIDSVLEQTQRDVELIIVDDCSTDGTAAVAGRYQDARIRVLRNAKNEGPSQSRNVAIDHAEGEWVAILDGDDWWKPRRLESLLALAEGHRADIVCDDLLLVPEGERNPSVTFFQTQARRLGRIEQPFEVNALKMAVDDYGFLKPVFRRSFLNAHALRYNPALWAGEDFDFLLRCLLASGRMVVSQEAMYCYRSRPGSLTSDPVRCLTRIIDMAEALSASLDPRTQGEVIAALGRYREWKLREREDARFRAPLQKGAWGECMSLALRNPAKLPRYMPMVGRQLVSLAVSRARR</sequence>
<reference evidence="2 3" key="1">
    <citation type="journal article" date="2012" name="J. Bacteriol.">
        <title>Complete Genome Sequence of the Fruiting Myxobacterium Corallococcus coralloides DSM 2259.</title>
        <authorList>
            <person name="Huntley S."/>
            <person name="Zhang Y."/>
            <person name="Treuner-Lange A."/>
            <person name="Kneip S."/>
            <person name="Sensen C.W."/>
            <person name="Sogaard-Andersen L."/>
        </authorList>
    </citation>
    <scope>NUCLEOTIDE SEQUENCE [LARGE SCALE GENOMIC DNA]</scope>
    <source>
        <strain evidence="3">ATCC 25202 / DSM 2259 / NBRC 100086 / M2</strain>
    </source>
</reference>
<protein>
    <submittedName>
        <fullName evidence="2">Group 2 glycosyl transferase</fullName>
    </submittedName>
</protein>
<proteinExistence type="predicted"/>
<dbReference type="HOGENOM" id="CLU_025996_0_1_7"/>
<accession>H8MF92</accession>
<dbReference type="SUPFAM" id="SSF53448">
    <property type="entry name" value="Nucleotide-diphospho-sugar transferases"/>
    <property type="match status" value="1"/>
</dbReference>
<dbReference type="GO" id="GO:0016740">
    <property type="term" value="F:transferase activity"/>
    <property type="evidence" value="ECO:0007669"/>
    <property type="project" value="UniProtKB-KW"/>
</dbReference>
<reference evidence="3" key="2">
    <citation type="submission" date="2012-03" db="EMBL/GenBank/DDBJ databases">
        <title>Genome sequence of the fruiting myxobacterium Corallococcus coralloides DSM 2259.</title>
        <authorList>
            <person name="Huntley S."/>
            <person name="Zhang Y."/>
            <person name="Treuner-Lange A."/>
            <person name="Sensen C.W."/>
            <person name="Sogaard-Andersen L."/>
        </authorList>
    </citation>
    <scope>NUCLEOTIDE SEQUENCE [LARGE SCALE GENOMIC DNA]</scope>
    <source>
        <strain evidence="3">ATCC 25202 / DSM 2259 / NBRC 100086 / M2</strain>
    </source>
</reference>
<gene>
    <name evidence="2" type="primary">exoO</name>
    <name evidence="2" type="ordered locus">COCOR_04411</name>
</gene>
<dbReference type="InterPro" id="IPR001173">
    <property type="entry name" value="Glyco_trans_2-like"/>
</dbReference>
<dbReference type="eggNOG" id="COG0463">
    <property type="taxonomic scope" value="Bacteria"/>
</dbReference>
<dbReference type="RefSeq" id="WP_014397220.1">
    <property type="nucleotide sequence ID" value="NC_017030.1"/>
</dbReference>
<dbReference type="EMBL" id="CP003389">
    <property type="protein sequence ID" value="AFE08694.1"/>
    <property type="molecule type" value="Genomic_DNA"/>
</dbReference>
<evidence type="ECO:0000259" key="1">
    <source>
        <dbReference type="Pfam" id="PF00535"/>
    </source>
</evidence>
<evidence type="ECO:0000313" key="3">
    <source>
        <dbReference type="Proteomes" id="UP000007587"/>
    </source>
</evidence>
<dbReference type="FunCoup" id="H8MF92">
    <property type="interactions" value="105"/>
</dbReference>
<dbReference type="InParanoid" id="H8MF92"/>
<dbReference type="PANTHER" id="PTHR43685:SF2">
    <property type="entry name" value="GLYCOSYLTRANSFERASE 2-LIKE DOMAIN-CONTAINING PROTEIN"/>
    <property type="match status" value="1"/>
</dbReference>
<name>H8MF92_CORCM</name>
<dbReference type="KEGG" id="ccx:COCOR_04411"/>
<dbReference type="CDD" id="cd00761">
    <property type="entry name" value="Glyco_tranf_GTA_type"/>
    <property type="match status" value="1"/>
</dbReference>
<evidence type="ECO:0000313" key="2">
    <source>
        <dbReference type="EMBL" id="AFE08694.1"/>
    </source>
</evidence>
<dbReference type="Pfam" id="PF00535">
    <property type="entry name" value="Glycos_transf_2"/>
    <property type="match status" value="1"/>
</dbReference>
<organism evidence="2 3">
    <name type="scientific">Corallococcus coralloides (strain ATCC 25202 / DSM 2259 / NBRC 100086 / M2)</name>
    <name type="common">Myxococcus coralloides</name>
    <dbReference type="NCBI Taxonomy" id="1144275"/>
    <lineage>
        <taxon>Bacteria</taxon>
        <taxon>Pseudomonadati</taxon>
        <taxon>Myxococcota</taxon>
        <taxon>Myxococcia</taxon>
        <taxon>Myxococcales</taxon>
        <taxon>Cystobacterineae</taxon>
        <taxon>Myxococcaceae</taxon>
        <taxon>Corallococcus</taxon>
    </lineage>
</organism>
<dbReference type="Gene3D" id="3.90.550.10">
    <property type="entry name" value="Spore Coat Polysaccharide Biosynthesis Protein SpsA, Chain A"/>
    <property type="match status" value="1"/>
</dbReference>
<dbReference type="PANTHER" id="PTHR43685">
    <property type="entry name" value="GLYCOSYLTRANSFERASE"/>
    <property type="match status" value="1"/>
</dbReference>
<dbReference type="STRING" id="1144275.COCOR_04411"/>
<keyword evidence="3" id="KW-1185">Reference proteome</keyword>
<dbReference type="InterPro" id="IPR050834">
    <property type="entry name" value="Glycosyltransf_2"/>
</dbReference>
<dbReference type="AlphaFoldDB" id="H8MF92"/>